<dbReference type="InterPro" id="IPR043675">
    <property type="entry name" value="TrmR_methyltr"/>
</dbReference>
<evidence type="ECO:0000256" key="3">
    <source>
        <dbReference type="ARBA" id="ARBA00022691"/>
    </source>
</evidence>
<proteinExistence type="inferred from homology"/>
<evidence type="ECO:0000313" key="5">
    <source>
        <dbReference type="EMBL" id="MBP2256589.1"/>
    </source>
</evidence>
<reference evidence="5 6" key="1">
    <citation type="submission" date="2021-03" db="EMBL/GenBank/DDBJ databases">
        <title>Genomic Encyclopedia of Type Strains, Phase IV (KMG-IV): sequencing the most valuable type-strain genomes for metagenomic binning, comparative biology and taxonomic classification.</title>
        <authorList>
            <person name="Goeker M."/>
        </authorList>
    </citation>
    <scope>NUCLEOTIDE SEQUENCE [LARGE SCALE GENOMIC DNA]</scope>
    <source>
        <strain evidence="5 6">DSM 25790</strain>
    </source>
</reference>
<evidence type="ECO:0000313" key="6">
    <source>
        <dbReference type="Proteomes" id="UP001519294"/>
    </source>
</evidence>
<comment type="function">
    <text evidence="4">Catalyzes the methylation of 5-hydroxyuridine (ho5U) to form 5-methoxyuridine (mo5U) at position 34 in tRNAs.</text>
</comment>
<dbReference type="Pfam" id="PF01596">
    <property type="entry name" value="Methyltransf_3"/>
    <property type="match status" value="1"/>
</dbReference>
<keyword evidence="4" id="KW-0479">Metal-binding</keyword>
<keyword evidence="1 4" id="KW-0489">Methyltransferase</keyword>
<dbReference type="CDD" id="cd02440">
    <property type="entry name" value="AdoMet_MTases"/>
    <property type="match status" value="1"/>
</dbReference>
<name>A0ABS4S522_9BACI</name>
<dbReference type="InterPro" id="IPR002935">
    <property type="entry name" value="SAM_O-MeTrfase"/>
</dbReference>
<dbReference type="PANTHER" id="PTHR10509:SF14">
    <property type="entry name" value="CAFFEOYL-COA O-METHYLTRANSFERASE 3-RELATED"/>
    <property type="match status" value="1"/>
</dbReference>
<dbReference type="SUPFAM" id="SSF53335">
    <property type="entry name" value="S-adenosyl-L-methionine-dependent methyltransferases"/>
    <property type="match status" value="1"/>
</dbReference>
<keyword evidence="6" id="KW-1185">Reference proteome</keyword>
<gene>
    <name evidence="4" type="primary">trmR</name>
    <name evidence="5" type="ORF">J2Z81_000522</name>
</gene>
<dbReference type="Gene3D" id="3.40.50.150">
    <property type="entry name" value="Vaccinia Virus protein VP39"/>
    <property type="match status" value="1"/>
</dbReference>
<organism evidence="5 6">
    <name type="scientific">Virgibacillus alimentarius</name>
    <dbReference type="NCBI Taxonomy" id="698769"/>
    <lineage>
        <taxon>Bacteria</taxon>
        <taxon>Bacillati</taxon>
        <taxon>Bacillota</taxon>
        <taxon>Bacilli</taxon>
        <taxon>Bacillales</taxon>
        <taxon>Bacillaceae</taxon>
        <taxon>Virgibacillus</taxon>
    </lineage>
</organism>
<protein>
    <recommendedName>
        <fullName evidence="4">tRNA 5-hydroxyuridine methyltransferase</fullName>
        <ecNumber evidence="4">2.1.1.-</ecNumber>
    </recommendedName>
    <alternativeName>
        <fullName evidence="4">ho5U methyltransferase</fullName>
    </alternativeName>
</protein>
<keyword evidence="4" id="KW-0819">tRNA processing</keyword>
<evidence type="ECO:0000256" key="4">
    <source>
        <dbReference type="HAMAP-Rule" id="MF_02217"/>
    </source>
</evidence>
<dbReference type="EMBL" id="JAGIKX010000002">
    <property type="protein sequence ID" value="MBP2256589.1"/>
    <property type="molecule type" value="Genomic_DNA"/>
</dbReference>
<dbReference type="InterPro" id="IPR029063">
    <property type="entry name" value="SAM-dependent_MTases_sf"/>
</dbReference>
<feature type="binding site" evidence="4">
    <location>
        <position position="35"/>
    </location>
    <ligand>
        <name>S-adenosyl-L-methionine</name>
        <dbReference type="ChEBI" id="CHEBI:59789"/>
    </ligand>
</feature>
<comment type="similarity">
    <text evidence="4">Belongs to the class I-like SAM-binding methyltransferase superfamily. Cation-dependent O-methyltransferase family.</text>
</comment>
<dbReference type="InterPro" id="IPR050362">
    <property type="entry name" value="Cation-dep_OMT"/>
</dbReference>
<keyword evidence="4" id="KW-0460">Magnesium</keyword>
<dbReference type="RefSeq" id="WP_226370652.1">
    <property type="nucleotide sequence ID" value="NZ_JAGIKX010000002.1"/>
</dbReference>
<evidence type="ECO:0000256" key="1">
    <source>
        <dbReference type="ARBA" id="ARBA00022603"/>
    </source>
</evidence>
<feature type="binding site" evidence="4">
    <location>
        <position position="131"/>
    </location>
    <ligand>
        <name>S-adenosyl-L-methionine</name>
        <dbReference type="ChEBI" id="CHEBI:59789"/>
    </ligand>
</feature>
<accession>A0ABS4S522</accession>
<dbReference type="EC" id="2.1.1.-" evidence="4"/>
<keyword evidence="2 4" id="KW-0808">Transferase</keyword>
<dbReference type="PANTHER" id="PTHR10509">
    <property type="entry name" value="O-METHYLTRANSFERASE-RELATED"/>
    <property type="match status" value="1"/>
</dbReference>
<comment type="caution">
    <text evidence="5">The sequence shown here is derived from an EMBL/GenBank/DDBJ whole genome shotgun (WGS) entry which is preliminary data.</text>
</comment>
<evidence type="ECO:0000256" key="2">
    <source>
        <dbReference type="ARBA" id="ARBA00022679"/>
    </source>
</evidence>
<feature type="binding site" evidence="4">
    <location>
        <position position="65"/>
    </location>
    <ligand>
        <name>S-adenosyl-L-methionine</name>
        <dbReference type="ChEBI" id="CHEBI:59789"/>
    </ligand>
</feature>
<dbReference type="Proteomes" id="UP001519294">
    <property type="component" value="Unassembled WGS sequence"/>
</dbReference>
<dbReference type="HAMAP" id="MF_02217">
    <property type="entry name" value="TrmR_methyltr"/>
    <property type="match status" value="1"/>
</dbReference>
<keyword evidence="3 4" id="KW-0949">S-adenosyl-L-methionine</keyword>
<feature type="binding site" evidence="4">
    <location>
        <position position="82"/>
    </location>
    <ligand>
        <name>S-adenosyl-L-methionine</name>
        <dbReference type="ChEBI" id="CHEBI:59789"/>
    </ligand>
</feature>
<feature type="binding site" evidence="4">
    <location>
        <position position="157"/>
    </location>
    <ligand>
        <name>Mg(2+)</name>
        <dbReference type="ChEBI" id="CHEBI:18420"/>
    </ligand>
</feature>
<feature type="binding site" evidence="4">
    <location>
        <position position="158"/>
    </location>
    <ligand>
        <name>Mg(2+)</name>
        <dbReference type="ChEBI" id="CHEBI:18420"/>
    </ligand>
</feature>
<comment type="catalytic activity">
    <reaction evidence="4">
        <text>5-hydroxyuridine(34) in tRNA + S-adenosyl-L-methionine = 5-methoxyuridine(34) in tRNA + S-adenosyl-L-homocysteine + H(+)</text>
        <dbReference type="Rhea" id="RHEA:60524"/>
        <dbReference type="Rhea" id="RHEA-COMP:13381"/>
        <dbReference type="Rhea" id="RHEA-COMP:15591"/>
        <dbReference type="ChEBI" id="CHEBI:15378"/>
        <dbReference type="ChEBI" id="CHEBI:57856"/>
        <dbReference type="ChEBI" id="CHEBI:59789"/>
        <dbReference type="ChEBI" id="CHEBI:136877"/>
        <dbReference type="ChEBI" id="CHEBI:143860"/>
    </reaction>
</comment>
<feature type="binding site" evidence="4">
    <location>
        <begin position="110"/>
        <end position="111"/>
    </location>
    <ligand>
        <name>S-adenosyl-L-methionine</name>
        <dbReference type="ChEBI" id="CHEBI:59789"/>
    </ligand>
</feature>
<dbReference type="PROSITE" id="PS51682">
    <property type="entry name" value="SAM_OMT_I"/>
    <property type="match status" value="1"/>
</dbReference>
<sequence length="212" mass="24095">MDEYLLHYISKTLPAKAEWVKEIEKKAKEDNVPIMDEISIEFLMQLIRLSKPNKILEIGSAIGYSALRMQEAYPKTKITTIERDENRVQQAIKNIEKSHQSDNIHVIHGDALNEINNLAARNEQFDVIFIDAAKGQYKRFFELSSSLIKPTGLIITDNVLFKGLVANPNRGSSRLDKIAKKIHAYNEWLVNHHNFTTSIVPIGDGVAISIKK</sequence>
<feature type="binding site" evidence="4">
    <location>
        <position position="131"/>
    </location>
    <ligand>
        <name>Mg(2+)</name>
        <dbReference type="ChEBI" id="CHEBI:18420"/>
    </ligand>
</feature>
<comment type="subunit">
    <text evidence="4">Homodimer.</text>
</comment>